<dbReference type="InterPro" id="IPR037883">
    <property type="entry name" value="Knr4/Smi1-like_sf"/>
</dbReference>
<evidence type="ECO:0000313" key="1">
    <source>
        <dbReference type="EMBL" id="SIS06330.1"/>
    </source>
</evidence>
<dbReference type="Proteomes" id="UP000187495">
    <property type="component" value="Unassembled WGS sequence"/>
</dbReference>
<evidence type="ECO:0000313" key="2">
    <source>
        <dbReference type="Proteomes" id="UP000187495"/>
    </source>
</evidence>
<protein>
    <submittedName>
        <fullName evidence="1">SMI1-KNR4 cell-wall</fullName>
    </submittedName>
</protein>
<dbReference type="AlphaFoldDB" id="A0A1N7G141"/>
<organism evidence="1 2">
    <name type="scientific">Moraxella cuniculi DSM 21768</name>
    <dbReference type="NCBI Taxonomy" id="1122245"/>
    <lineage>
        <taxon>Bacteria</taxon>
        <taxon>Pseudomonadati</taxon>
        <taxon>Pseudomonadota</taxon>
        <taxon>Gammaproteobacteria</taxon>
        <taxon>Moraxellales</taxon>
        <taxon>Moraxellaceae</taxon>
        <taxon>Moraxella</taxon>
    </lineage>
</organism>
<proteinExistence type="predicted"/>
<dbReference type="EMBL" id="FTNU01000021">
    <property type="protein sequence ID" value="SIS06330.1"/>
    <property type="molecule type" value="Genomic_DNA"/>
</dbReference>
<accession>A0A1N7G141</accession>
<dbReference type="Pfam" id="PF14568">
    <property type="entry name" value="SUKH_6"/>
    <property type="match status" value="1"/>
</dbReference>
<keyword evidence="2" id="KW-1185">Reference proteome</keyword>
<sequence length="151" mass="17799">MTNSSIEDLILFIENEMIVNPKYFLFRENEPIVNESDIIQIKEEVGFEIPKDFQIFQEKFGGGNFGFLELFSLNKNSEYFIFKNSYGIRPKDNFLPISSDGVGGYYGFLLNDCHHIYYYDTNISPPIIEKTQWNFVDFIYFFAFKKTQLAK</sequence>
<dbReference type="SUPFAM" id="SSF160631">
    <property type="entry name" value="SMI1/KNR4-like"/>
    <property type="match status" value="1"/>
</dbReference>
<gene>
    <name evidence="1" type="ORF">SAMN02745664_12129</name>
</gene>
<dbReference type="STRING" id="34061.B0189_02010"/>
<dbReference type="Gene3D" id="3.40.1580.10">
    <property type="entry name" value="SMI1/KNR4-like"/>
    <property type="match status" value="1"/>
</dbReference>
<name>A0A1N7G141_9GAMM</name>
<reference evidence="2" key="1">
    <citation type="submission" date="2017-01" db="EMBL/GenBank/DDBJ databases">
        <authorList>
            <person name="Varghese N."/>
            <person name="Submissions S."/>
        </authorList>
    </citation>
    <scope>NUCLEOTIDE SEQUENCE [LARGE SCALE GENOMIC DNA]</scope>
    <source>
        <strain evidence="2">DSM 21768</strain>
    </source>
</reference>
<dbReference type="RefSeq" id="WP_158078425.1">
    <property type="nucleotide sequence ID" value="NZ_FTNU01000021.1"/>
</dbReference>